<protein>
    <submittedName>
        <fullName evidence="1">Type I-E CRISPR-associated protein Cse2/CasB</fullName>
    </submittedName>
</protein>
<gene>
    <name evidence="1" type="ORF">QO034_16450</name>
</gene>
<dbReference type="EMBL" id="JASNJE010000023">
    <property type="protein sequence ID" value="MDK3074684.1"/>
    <property type="molecule type" value="Genomic_DNA"/>
</dbReference>
<evidence type="ECO:0000313" key="2">
    <source>
        <dbReference type="Proteomes" id="UP001227126"/>
    </source>
</evidence>
<dbReference type="Proteomes" id="UP001227126">
    <property type="component" value="Unassembled WGS sequence"/>
</dbReference>
<evidence type="ECO:0000313" key="1">
    <source>
        <dbReference type="EMBL" id="MDK3074684.1"/>
    </source>
</evidence>
<proteinExistence type="predicted"/>
<name>A0ABT7FIR5_9RHOB</name>
<keyword evidence="2" id="KW-1185">Reference proteome</keyword>
<dbReference type="Gene3D" id="1.10.520.40">
    <property type="entry name" value="CRISPR-associated protein Cse2"/>
    <property type="match status" value="1"/>
</dbReference>
<dbReference type="InterPro" id="IPR013382">
    <property type="entry name" value="CRISPR-assoc_prot_Cse2"/>
</dbReference>
<comment type="caution">
    <text evidence="1">The sequence shown here is derived from an EMBL/GenBank/DDBJ whole genome shotgun (WGS) entry which is preliminary data.</text>
</comment>
<dbReference type="Pfam" id="PF09485">
    <property type="entry name" value="CRISPR_Cse2"/>
    <property type="match status" value="1"/>
</dbReference>
<organism evidence="1 2">
    <name type="scientific">Sedimentitalea xiamensis</name>
    <dbReference type="NCBI Taxonomy" id="3050037"/>
    <lineage>
        <taxon>Bacteria</taxon>
        <taxon>Pseudomonadati</taxon>
        <taxon>Pseudomonadota</taxon>
        <taxon>Alphaproteobacteria</taxon>
        <taxon>Rhodobacterales</taxon>
        <taxon>Paracoccaceae</taxon>
        <taxon>Sedimentitalea</taxon>
    </lineage>
</organism>
<accession>A0ABT7FIR5</accession>
<sequence>MAALRRMGDDGAVPGYWRLAARHAPLTDRPDRWVSIVRALAILTPKGAPEDRPDLHDKDCPLGEALCTGGDRDWPGANLPRPMLSERRLAQLMAARGKQRTILLTRAIRALAASKPADAGIRVPDIARAFLDSSRPDALAAPYYRRLDCAERDADTSKDMPADA</sequence>
<dbReference type="InterPro" id="IPR038287">
    <property type="entry name" value="Cse2_sf"/>
</dbReference>
<reference evidence="1 2" key="1">
    <citation type="submission" date="2023-05" db="EMBL/GenBank/DDBJ databases">
        <title>Sedimentitalea sp. nov. JM2-8.</title>
        <authorList>
            <person name="Huang J."/>
        </authorList>
    </citation>
    <scope>NUCLEOTIDE SEQUENCE [LARGE SCALE GENOMIC DNA]</scope>
    <source>
        <strain evidence="1 2">JM2-8</strain>
    </source>
</reference>